<organism evidence="1 2">
    <name type="scientific">Rhododendron molle</name>
    <name type="common">Chinese azalea</name>
    <name type="synonym">Azalea mollis</name>
    <dbReference type="NCBI Taxonomy" id="49168"/>
    <lineage>
        <taxon>Eukaryota</taxon>
        <taxon>Viridiplantae</taxon>
        <taxon>Streptophyta</taxon>
        <taxon>Embryophyta</taxon>
        <taxon>Tracheophyta</taxon>
        <taxon>Spermatophyta</taxon>
        <taxon>Magnoliopsida</taxon>
        <taxon>eudicotyledons</taxon>
        <taxon>Gunneridae</taxon>
        <taxon>Pentapetalae</taxon>
        <taxon>asterids</taxon>
        <taxon>Ericales</taxon>
        <taxon>Ericaceae</taxon>
        <taxon>Ericoideae</taxon>
        <taxon>Rhodoreae</taxon>
        <taxon>Rhododendron</taxon>
    </lineage>
</organism>
<keyword evidence="2" id="KW-1185">Reference proteome</keyword>
<dbReference type="EMBL" id="CM046397">
    <property type="protein sequence ID" value="KAI8536371.1"/>
    <property type="molecule type" value="Genomic_DNA"/>
</dbReference>
<dbReference type="Proteomes" id="UP001062846">
    <property type="component" value="Chromosome 10"/>
</dbReference>
<reference evidence="1" key="1">
    <citation type="submission" date="2022-02" db="EMBL/GenBank/DDBJ databases">
        <title>Plant Genome Project.</title>
        <authorList>
            <person name="Zhang R.-G."/>
        </authorList>
    </citation>
    <scope>NUCLEOTIDE SEQUENCE</scope>
    <source>
        <strain evidence="1">AT1</strain>
    </source>
</reference>
<evidence type="ECO:0000313" key="1">
    <source>
        <dbReference type="EMBL" id="KAI8536371.1"/>
    </source>
</evidence>
<name>A0ACC0M6H5_RHOML</name>
<comment type="caution">
    <text evidence="1">The sequence shown here is derived from an EMBL/GenBank/DDBJ whole genome shotgun (WGS) entry which is preliminary data.</text>
</comment>
<evidence type="ECO:0000313" key="2">
    <source>
        <dbReference type="Proteomes" id="UP001062846"/>
    </source>
</evidence>
<gene>
    <name evidence="1" type="ORF">RHMOL_Rhmol10G0251800</name>
</gene>
<proteinExistence type="predicted"/>
<sequence length="292" mass="33616">MINSQVHRAILFLFSFANNLLSCHQLEIGIEEITGSRKKCNRVRRPIFMCKVWGQQEDERVKVSFNDKGQPIFNNSILSRFLGTLARNGKYAPLHYKSWPKMPQVDKDDMFALVLQKFDFCAGHKRRILRPLSKKWKNWKAIVKRDHFDSDLPIEEQIHSPPDLVQADQWKELIKYWHGDAKKKMKELSRQVPEGELDSSGPNDVFSQAMGKEKSGSVCMYGLEVCPFDIWGEVSSSSTSYTMSMEWKTELDKTNKKLEELTNLYLLSRTNGGNTSKKPVTSPNIPITSPNQ</sequence>
<protein>
    <submittedName>
        <fullName evidence="1">Uncharacterized protein</fullName>
    </submittedName>
</protein>
<accession>A0ACC0M6H5</accession>